<reference evidence="8" key="1">
    <citation type="submission" date="2018-04" db="EMBL/GenBank/DDBJ databases">
        <authorList>
            <person name="Go L.Y."/>
            <person name="Mitchell J.A."/>
        </authorList>
    </citation>
    <scope>NUCLEOTIDE SEQUENCE</scope>
    <source>
        <tissue evidence="8">Whole organism</tissue>
    </source>
</reference>
<dbReference type="VEuPathDB" id="VectorBase:CSON004766"/>
<evidence type="ECO:0000256" key="1">
    <source>
        <dbReference type="ARBA" id="ARBA00004141"/>
    </source>
</evidence>
<organism evidence="8">
    <name type="scientific">Culicoides sonorensis</name>
    <name type="common">Biting midge</name>
    <dbReference type="NCBI Taxonomy" id="179676"/>
    <lineage>
        <taxon>Eukaryota</taxon>
        <taxon>Metazoa</taxon>
        <taxon>Ecdysozoa</taxon>
        <taxon>Arthropoda</taxon>
        <taxon>Hexapoda</taxon>
        <taxon>Insecta</taxon>
        <taxon>Pterygota</taxon>
        <taxon>Neoptera</taxon>
        <taxon>Endopterygota</taxon>
        <taxon>Diptera</taxon>
        <taxon>Nematocera</taxon>
        <taxon>Chironomoidea</taxon>
        <taxon>Ceratopogonidae</taxon>
        <taxon>Ceratopogoninae</taxon>
        <taxon>Culicoides</taxon>
        <taxon>Monoculicoides</taxon>
    </lineage>
</organism>
<feature type="transmembrane region" description="Helical" evidence="6">
    <location>
        <begin position="279"/>
        <end position="302"/>
    </location>
</feature>
<dbReference type="InterPro" id="IPR004680">
    <property type="entry name" value="Cit_transptr-like_dom"/>
</dbReference>
<feature type="domain" description="Citrate transporter-like" evidence="7">
    <location>
        <begin position="234"/>
        <end position="653"/>
    </location>
</feature>
<feature type="transmembrane region" description="Helical" evidence="6">
    <location>
        <begin position="523"/>
        <end position="543"/>
    </location>
</feature>
<evidence type="ECO:0000259" key="7">
    <source>
        <dbReference type="Pfam" id="PF03600"/>
    </source>
</evidence>
<dbReference type="CDD" id="cd01116">
    <property type="entry name" value="P_permease"/>
    <property type="match status" value="1"/>
</dbReference>
<name>A0A336L5W8_CULSO</name>
<evidence type="ECO:0000313" key="8">
    <source>
        <dbReference type="EMBL" id="SSX12824.1"/>
    </source>
</evidence>
<keyword evidence="3 6" id="KW-0812">Transmembrane</keyword>
<keyword evidence="2" id="KW-0813">Transport</keyword>
<keyword evidence="5 6" id="KW-0472">Membrane</keyword>
<dbReference type="EMBL" id="UFQS01001973">
    <property type="protein sequence ID" value="SSX12824.1"/>
    <property type="molecule type" value="Genomic_DNA"/>
</dbReference>
<feature type="transmembrane region" description="Helical" evidence="6">
    <location>
        <begin position="687"/>
        <end position="710"/>
    </location>
</feature>
<evidence type="ECO:0000256" key="2">
    <source>
        <dbReference type="ARBA" id="ARBA00022448"/>
    </source>
</evidence>
<comment type="subcellular location">
    <subcellularLocation>
        <location evidence="1">Membrane</location>
        <topology evidence="1">Multi-pass membrane protein</topology>
    </subcellularLocation>
</comment>
<dbReference type="Pfam" id="PF03600">
    <property type="entry name" value="CitMHS"/>
    <property type="match status" value="1"/>
</dbReference>
<dbReference type="GO" id="GO:0055085">
    <property type="term" value="P:transmembrane transport"/>
    <property type="evidence" value="ECO:0007669"/>
    <property type="project" value="InterPro"/>
</dbReference>
<feature type="transmembrane region" description="Helical" evidence="6">
    <location>
        <begin position="66"/>
        <end position="85"/>
    </location>
</feature>
<evidence type="ECO:0000256" key="4">
    <source>
        <dbReference type="ARBA" id="ARBA00022989"/>
    </source>
</evidence>
<feature type="transmembrane region" description="Helical" evidence="6">
    <location>
        <begin position="220"/>
        <end position="239"/>
    </location>
</feature>
<reference evidence="9" key="2">
    <citation type="submission" date="2018-07" db="EMBL/GenBank/DDBJ databases">
        <authorList>
            <person name="Quirk P.G."/>
            <person name="Krulwich T.A."/>
        </authorList>
    </citation>
    <scope>NUCLEOTIDE SEQUENCE</scope>
</reference>
<dbReference type="PANTHER" id="PTHR43568:SF1">
    <property type="entry name" value="P PROTEIN"/>
    <property type="match status" value="1"/>
</dbReference>
<dbReference type="EMBL" id="UFQT01001973">
    <property type="protein sequence ID" value="SSX32266.1"/>
    <property type="molecule type" value="Genomic_DNA"/>
</dbReference>
<evidence type="ECO:0000256" key="6">
    <source>
        <dbReference type="SAM" id="Phobius"/>
    </source>
</evidence>
<evidence type="ECO:0000256" key="5">
    <source>
        <dbReference type="ARBA" id="ARBA00023136"/>
    </source>
</evidence>
<keyword evidence="4 6" id="KW-1133">Transmembrane helix</keyword>
<sequence>MKSEVNDLKYESINLEEICDTALNKWKSLPDSIKNDPCFMDFQRKFNENAANSEQNKQQSFKIIQYSKTIGLSLIWILITCYLLIKEEKVLKHELHTIGADSTYKLILPYESDKHTVRFWIEGYFGVGLDENTTNVCKDCLEFNFFGDYLEFVPNNWTLTTINFTGIIARPLLTKKFIDIFVAHNNKNNENASIEIFIENSMKIDFPFKFSYDLDIENPTYSIILAAFVLIFLYGLIIWEVVHRTFASVLSSALAIACLAIVNDRPTMKEIINWIDFETIMLLFCMMIITGILTETGVFNYLAVFVYRHTKGNIWALIHSLCILTTVISAFLDNVTTTLLISPVTITLCETMELDPVPVLMMIVIHANIGGTTTPVGDPPNVIITSNPHVVQGGVSFMTFTKFMGMGVFLCVISTAFYIRVMYRNVEKLKKNCMVSQNDKLVHEWEEALKTLGSSDNEAVLKGIIQEKISQLTSSTMEPETFELKLKKMEQMYPIKDKPLLYKACAVLIFVISLFLIESVPEIQRLSLSWCALLGLLLLLIISNKDDMDIILSKVEWPTLLFFASMFIIMEIVDRLGLIKLIGDITKDLILSVPTAYQLSLAIIIILWVSGIVSAFIDSIPVTAMMVKVVVSIAQNKTLGLPLPPLIWALAFGPCLGGNGTLVGASANVICAGLAQQRGYQIRFIEFLKLGFPVMLVTLSVTTMYLVLLYL</sequence>
<feature type="transmembrane region" description="Helical" evidence="6">
    <location>
        <begin position="403"/>
        <end position="421"/>
    </location>
</feature>
<gene>
    <name evidence="8" type="primary">CSON004766</name>
</gene>
<feature type="transmembrane region" description="Helical" evidence="6">
    <location>
        <begin position="555"/>
        <end position="573"/>
    </location>
</feature>
<dbReference type="GO" id="GO:0016020">
    <property type="term" value="C:membrane"/>
    <property type="evidence" value="ECO:0007669"/>
    <property type="project" value="UniProtKB-SubCell"/>
</dbReference>
<proteinExistence type="predicted"/>
<feature type="transmembrane region" description="Helical" evidence="6">
    <location>
        <begin position="500"/>
        <end position="517"/>
    </location>
</feature>
<evidence type="ECO:0000313" key="9">
    <source>
        <dbReference type="EMBL" id="SSX32266.1"/>
    </source>
</evidence>
<protein>
    <submittedName>
        <fullName evidence="8">CSON004766 protein</fullName>
    </submittedName>
</protein>
<dbReference type="AlphaFoldDB" id="A0A336L5W8"/>
<feature type="transmembrane region" description="Helical" evidence="6">
    <location>
        <begin position="314"/>
        <end position="332"/>
    </location>
</feature>
<feature type="transmembrane region" description="Helical" evidence="6">
    <location>
        <begin position="589"/>
        <end position="609"/>
    </location>
</feature>
<dbReference type="InterPro" id="IPR051475">
    <property type="entry name" value="Diverse_Ion_Transporter"/>
</dbReference>
<accession>A0A336L5W8</accession>
<evidence type="ECO:0000256" key="3">
    <source>
        <dbReference type="ARBA" id="ARBA00022692"/>
    </source>
</evidence>
<dbReference type="PANTHER" id="PTHR43568">
    <property type="entry name" value="P PROTEIN"/>
    <property type="match status" value="1"/>
</dbReference>